<dbReference type="AlphaFoldDB" id="A0A087UKE3"/>
<dbReference type="InterPro" id="IPR013087">
    <property type="entry name" value="Znf_C2H2_type"/>
</dbReference>
<gene>
    <name evidence="7" type="ORF">X975_18812</name>
</gene>
<keyword evidence="1" id="KW-0479">Metal-binding</keyword>
<evidence type="ECO:0000256" key="3">
    <source>
        <dbReference type="ARBA" id="ARBA00022771"/>
    </source>
</evidence>
<reference evidence="7 8" key="1">
    <citation type="submission" date="2013-11" db="EMBL/GenBank/DDBJ databases">
        <title>Genome sequencing of Stegodyphus mimosarum.</title>
        <authorList>
            <person name="Bechsgaard J."/>
        </authorList>
    </citation>
    <scope>NUCLEOTIDE SEQUENCE [LARGE SCALE GENOMIC DNA]</scope>
</reference>
<evidence type="ECO:0000259" key="6">
    <source>
        <dbReference type="PROSITE" id="PS50157"/>
    </source>
</evidence>
<dbReference type="EMBL" id="KK120232">
    <property type="protein sequence ID" value="KFM77832.1"/>
    <property type="molecule type" value="Genomic_DNA"/>
</dbReference>
<protein>
    <submittedName>
        <fullName evidence="7">Zinc finger protein 628</fullName>
    </submittedName>
</protein>
<evidence type="ECO:0000256" key="5">
    <source>
        <dbReference type="PROSITE-ProRule" id="PRU00042"/>
    </source>
</evidence>
<dbReference type="SUPFAM" id="SSF57667">
    <property type="entry name" value="beta-beta-alpha zinc fingers"/>
    <property type="match status" value="1"/>
</dbReference>
<accession>A0A087UKE3</accession>
<feature type="non-terminal residue" evidence="7">
    <location>
        <position position="52"/>
    </location>
</feature>
<dbReference type="GO" id="GO:0008270">
    <property type="term" value="F:zinc ion binding"/>
    <property type="evidence" value="ECO:0007669"/>
    <property type="project" value="UniProtKB-KW"/>
</dbReference>
<dbReference type="Gene3D" id="3.30.160.60">
    <property type="entry name" value="Classic Zinc Finger"/>
    <property type="match status" value="1"/>
</dbReference>
<evidence type="ECO:0000313" key="8">
    <source>
        <dbReference type="Proteomes" id="UP000054359"/>
    </source>
</evidence>
<dbReference type="OrthoDB" id="6435234at2759"/>
<dbReference type="PROSITE" id="PS00028">
    <property type="entry name" value="ZINC_FINGER_C2H2_1"/>
    <property type="match status" value="1"/>
</dbReference>
<evidence type="ECO:0000256" key="1">
    <source>
        <dbReference type="ARBA" id="ARBA00022723"/>
    </source>
</evidence>
<keyword evidence="8" id="KW-1185">Reference proteome</keyword>
<feature type="domain" description="C2H2-type" evidence="6">
    <location>
        <begin position="19"/>
        <end position="46"/>
    </location>
</feature>
<sequence>MYTSHLRRHILTHTGGRPHVCSVCSKSFKDKISLKSHHHVHIEQLTWNKNIN</sequence>
<name>A0A087UKE3_STEMI</name>
<organism evidence="7 8">
    <name type="scientific">Stegodyphus mimosarum</name>
    <name type="common">African social velvet spider</name>
    <dbReference type="NCBI Taxonomy" id="407821"/>
    <lineage>
        <taxon>Eukaryota</taxon>
        <taxon>Metazoa</taxon>
        <taxon>Ecdysozoa</taxon>
        <taxon>Arthropoda</taxon>
        <taxon>Chelicerata</taxon>
        <taxon>Arachnida</taxon>
        <taxon>Araneae</taxon>
        <taxon>Araneomorphae</taxon>
        <taxon>Entelegynae</taxon>
        <taxon>Eresoidea</taxon>
        <taxon>Eresidae</taxon>
        <taxon>Stegodyphus</taxon>
    </lineage>
</organism>
<evidence type="ECO:0000313" key="7">
    <source>
        <dbReference type="EMBL" id="KFM77832.1"/>
    </source>
</evidence>
<dbReference type="FunFam" id="3.30.160.60:FF:000624">
    <property type="entry name" value="zinc finger protein 697"/>
    <property type="match status" value="1"/>
</dbReference>
<keyword evidence="4" id="KW-0862">Zinc</keyword>
<keyword evidence="3 5" id="KW-0863">Zinc-finger</keyword>
<dbReference type="InterPro" id="IPR036236">
    <property type="entry name" value="Znf_C2H2_sf"/>
</dbReference>
<keyword evidence="2" id="KW-0677">Repeat</keyword>
<proteinExistence type="predicted"/>
<evidence type="ECO:0000256" key="2">
    <source>
        <dbReference type="ARBA" id="ARBA00022737"/>
    </source>
</evidence>
<dbReference type="Proteomes" id="UP000054359">
    <property type="component" value="Unassembled WGS sequence"/>
</dbReference>
<dbReference type="PROSITE" id="PS50157">
    <property type="entry name" value="ZINC_FINGER_C2H2_2"/>
    <property type="match status" value="1"/>
</dbReference>
<evidence type="ECO:0000256" key="4">
    <source>
        <dbReference type="ARBA" id="ARBA00022833"/>
    </source>
</evidence>